<gene>
    <name evidence="1" type="ORF">QAD02_005535</name>
</gene>
<accession>A0ACC2NSS7</accession>
<evidence type="ECO:0000313" key="2">
    <source>
        <dbReference type="Proteomes" id="UP001239111"/>
    </source>
</evidence>
<organism evidence="1 2">
    <name type="scientific">Eretmocerus hayati</name>
    <dbReference type="NCBI Taxonomy" id="131215"/>
    <lineage>
        <taxon>Eukaryota</taxon>
        <taxon>Metazoa</taxon>
        <taxon>Ecdysozoa</taxon>
        <taxon>Arthropoda</taxon>
        <taxon>Hexapoda</taxon>
        <taxon>Insecta</taxon>
        <taxon>Pterygota</taxon>
        <taxon>Neoptera</taxon>
        <taxon>Endopterygota</taxon>
        <taxon>Hymenoptera</taxon>
        <taxon>Apocrita</taxon>
        <taxon>Proctotrupomorpha</taxon>
        <taxon>Chalcidoidea</taxon>
        <taxon>Aphelinidae</taxon>
        <taxon>Aphelininae</taxon>
        <taxon>Eretmocerus</taxon>
    </lineage>
</organism>
<keyword evidence="2" id="KW-1185">Reference proteome</keyword>
<dbReference type="Proteomes" id="UP001239111">
    <property type="component" value="Chromosome 3"/>
</dbReference>
<reference evidence="1" key="1">
    <citation type="submission" date="2023-04" db="EMBL/GenBank/DDBJ databases">
        <title>A chromosome-level genome assembly of the parasitoid wasp Eretmocerus hayati.</title>
        <authorList>
            <person name="Zhong Y."/>
            <person name="Liu S."/>
            <person name="Liu Y."/>
        </authorList>
    </citation>
    <scope>NUCLEOTIDE SEQUENCE</scope>
    <source>
        <strain evidence="1">ZJU_SS_LIU_2023</strain>
    </source>
</reference>
<comment type="caution">
    <text evidence="1">The sequence shown here is derived from an EMBL/GenBank/DDBJ whole genome shotgun (WGS) entry which is preliminary data.</text>
</comment>
<dbReference type="EMBL" id="CM056743">
    <property type="protein sequence ID" value="KAJ8674273.1"/>
    <property type="molecule type" value="Genomic_DNA"/>
</dbReference>
<proteinExistence type="predicted"/>
<name>A0ACC2NSS7_9HYME</name>
<evidence type="ECO:0000313" key="1">
    <source>
        <dbReference type="EMBL" id="KAJ8674273.1"/>
    </source>
</evidence>
<protein>
    <submittedName>
        <fullName evidence="1">Uncharacterized protein</fullName>
    </submittedName>
</protein>
<sequence length="290" mass="32360">MGTLCALECSLSSVFRHYVPGKIGWASRCIGRFSRAIHNNESFKDKQDIKEQRRAKRKEIKAKFIKDFQKTKQRVEEIIERENVWTIPNFICVGRILTTPYLGYLIVSQDYQIALCLLGFAGLSDLADGWIARTWTSQASKLGSFLDPVADKLLVGTMFLSLTWVGLIPIPLTCLVVTRDVALVAAASYIRYRSLPPPKTLSRYFDATHATVQLAPTLISKVNTGIQLILVAGTLAAPVFHFVDHPCLQGLCYLTALSTIAGGLSYLVSKNTYKILRKKSNLNRQSCKND</sequence>